<dbReference type="PANTHER" id="PTHR43302:SF5">
    <property type="entry name" value="TRANSPORTER ARSB-RELATED"/>
    <property type="match status" value="1"/>
</dbReference>
<evidence type="ECO:0000259" key="11">
    <source>
        <dbReference type="PROSITE" id="PS50405"/>
    </source>
</evidence>
<feature type="transmembrane region" description="Helical" evidence="9">
    <location>
        <begin position="482"/>
        <end position="503"/>
    </location>
</feature>
<dbReference type="GO" id="GO:0015105">
    <property type="term" value="F:arsenite transmembrane transporter activity"/>
    <property type="evidence" value="ECO:0007669"/>
    <property type="project" value="InterPro"/>
</dbReference>
<feature type="region of interest" description="Disordered" evidence="8">
    <location>
        <begin position="390"/>
        <end position="424"/>
    </location>
</feature>
<keyword evidence="5 9" id="KW-0812">Transmembrane</keyword>
<evidence type="ECO:0000256" key="1">
    <source>
        <dbReference type="ARBA" id="ARBA00004651"/>
    </source>
</evidence>
<feature type="region of interest" description="Disordered" evidence="8">
    <location>
        <begin position="298"/>
        <end position="329"/>
    </location>
</feature>
<keyword evidence="7 9" id="KW-0472">Membrane</keyword>
<dbReference type="Gene3D" id="1.20.1050.10">
    <property type="match status" value="1"/>
</dbReference>
<protein>
    <recommendedName>
        <fullName evidence="14">Citrate transporter-like domain-containing protein</fullName>
    </recommendedName>
</protein>
<dbReference type="InterPro" id="IPR000802">
    <property type="entry name" value="Arsenical_pump_ArsB"/>
</dbReference>
<evidence type="ECO:0000256" key="3">
    <source>
        <dbReference type="ARBA" id="ARBA00022448"/>
    </source>
</evidence>
<dbReference type="CDD" id="cd00570">
    <property type="entry name" value="GST_N_family"/>
    <property type="match status" value="1"/>
</dbReference>
<dbReference type="PROSITE" id="PS50404">
    <property type="entry name" value="GST_NTER"/>
    <property type="match status" value="1"/>
</dbReference>
<keyword evidence="13" id="KW-1185">Reference proteome</keyword>
<dbReference type="GO" id="GO:0005886">
    <property type="term" value="C:plasma membrane"/>
    <property type="evidence" value="ECO:0007669"/>
    <property type="project" value="UniProtKB-SubCell"/>
</dbReference>
<evidence type="ECO:0000313" key="13">
    <source>
        <dbReference type="Proteomes" id="UP000319731"/>
    </source>
</evidence>
<dbReference type="InterPro" id="IPR036282">
    <property type="entry name" value="Glutathione-S-Trfase_C_sf"/>
</dbReference>
<feature type="compositionally biased region" description="Polar residues" evidence="8">
    <location>
        <begin position="390"/>
        <end position="406"/>
    </location>
</feature>
<evidence type="ECO:0000256" key="2">
    <source>
        <dbReference type="ARBA" id="ARBA00009843"/>
    </source>
</evidence>
<reference evidence="12 13" key="1">
    <citation type="journal article" date="2019" name="Sci. Rep.">
        <title>Comparative genomics of chytrid fungi reveal insights into the obligate biotrophic and pathogenic lifestyle of Synchytrium endobioticum.</title>
        <authorList>
            <person name="van de Vossenberg B.T.L.H."/>
            <person name="Warris S."/>
            <person name="Nguyen H.D.T."/>
            <person name="van Gent-Pelzer M.P.E."/>
            <person name="Joly D.L."/>
            <person name="van de Geest H.C."/>
            <person name="Bonants P.J.M."/>
            <person name="Smith D.S."/>
            <person name="Levesque C.A."/>
            <person name="van der Lee T.A.J."/>
        </authorList>
    </citation>
    <scope>NUCLEOTIDE SEQUENCE [LARGE SCALE GENOMIC DNA]</scope>
    <source>
        <strain evidence="12 13">JEL517</strain>
    </source>
</reference>
<keyword evidence="4" id="KW-1003">Cell membrane</keyword>
<dbReference type="CDD" id="cd00299">
    <property type="entry name" value="GST_C_family"/>
    <property type="match status" value="1"/>
</dbReference>
<comment type="similarity">
    <text evidence="2">Belongs to the CitM (TC 2.A.11) transporter family.</text>
</comment>
<dbReference type="InterPro" id="IPR010987">
    <property type="entry name" value="Glutathione-S-Trfase_C-like"/>
</dbReference>
<dbReference type="InterPro" id="IPR004045">
    <property type="entry name" value="Glutathione_S-Trfase_N"/>
</dbReference>
<organism evidence="12 13">
    <name type="scientific">Synchytrium microbalum</name>
    <dbReference type="NCBI Taxonomy" id="1806994"/>
    <lineage>
        <taxon>Eukaryota</taxon>
        <taxon>Fungi</taxon>
        <taxon>Fungi incertae sedis</taxon>
        <taxon>Chytridiomycota</taxon>
        <taxon>Chytridiomycota incertae sedis</taxon>
        <taxon>Chytridiomycetes</taxon>
        <taxon>Synchytriales</taxon>
        <taxon>Synchytriaceae</taxon>
        <taxon>Synchytrium</taxon>
    </lineage>
</organism>
<evidence type="ECO:0000256" key="8">
    <source>
        <dbReference type="SAM" id="MobiDB-lite"/>
    </source>
</evidence>
<dbReference type="Gene3D" id="3.40.30.10">
    <property type="entry name" value="Glutaredoxin"/>
    <property type="match status" value="1"/>
</dbReference>
<dbReference type="PRINTS" id="PR00758">
    <property type="entry name" value="ARSENICPUMP"/>
</dbReference>
<feature type="transmembrane region" description="Helical" evidence="9">
    <location>
        <begin position="451"/>
        <end position="476"/>
    </location>
</feature>
<dbReference type="SFLD" id="SFLDS00019">
    <property type="entry name" value="Glutathione_Transferase_(cytos"/>
    <property type="match status" value="1"/>
</dbReference>
<comment type="caution">
    <text evidence="12">The sequence shown here is derived from an EMBL/GenBank/DDBJ whole genome shotgun (WGS) entry which is preliminary data.</text>
</comment>
<feature type="transmembrane region" description="Helical" evidence="9">
    <location>
        <begin position="535"/>
        <end position="558"/>
    </location>
</feature>
<comment type="subcellular location">
    <subcellularLocation>
        <location evidence="1">Cell membrane</location>
        <topology evidence="1">Multi-pass membrane protein</topology>
    </subcellularLocation>
</comment>
<feature type="transmembrane region" description="Helical" evidence="9">
    <location>
        <begin position="196"/>
        <end position="218"/>
    </location>
</feature>
<dbReference type="SFLD" id="SFLDG00358">
    <property type="entry name" value="Main_(cytGST)"/>
    <property type="match status" value="1"/>
</dbReference>
<evidence type="ECO:0000256" key="6">
    <source>
        <dbReference type="ARBA" id="ARBA00022989"/>
    </source>
</evidence>
<gene>
    <name evidence="12" type="ORF">SmJEL517_g01172</name>
</gene>
<keyword evidence="3" id="KW-0813">Transport</keyword>
<feature type="domain" description="GST C-terminal" evidence="11">
    <location>
        <begin position="666"/>
        <end position="794"/>
    </location>
</feature>
<feature type="transmembrane region" description="Helical" evidence="9">
    <location>
        <begin position="12"/>
        <end position="29"/>
    </location>
</feature>
<proteinExistence type="inferred from homology"/>
<evidence type="ECO:0000313" key="12">
    <source>
        <dbReference type="EMBL" id="TPX36607.1"/>
    </source>
</evidence>
<dbReference type="RefSeq" id="XP_031026821.1">
    <property type="nucleotide sequence ID" value="XM_031167100.1"/>
</dbReference>
<evidence type="ECO:0000256" key="9">
    <source>
        <dbReference type="SAM" id="Phobius"/>
    </source>
</evidence>
<feature type="domain" description="GST N-terminal" evidence="10">
    <location>
        <begin position="588"/>
        <end position="661"/>
    </location>
</feature>
<evidence type="ECO:0000256" key="4">
    <source>
        <dbReference type="ARBA" id="ARBA00022475"/>
    </source>
</evidence>
<evidence type="ECO:0000256" key="5">
    <source>
        <dbReference type="ARBA" id="ARBA00022692"/>
    </source>
</evidence>
<feature type="compositionally biased region" description="Polar residues" evidence="8">
    <location>
        <begin position="414"/>
        <end position="424"/>
    </location>
</feature>
<dbReference type="EMBL" id="QEAO01000004">
    <property type="protein sequence ID" value="TPX36607.1"/>
    <property type="molecule type" value="Genomic_DNA"/>
</dbReference>
<evidence type="ECO:0000259" key="10">
    <source>
        <dbReference type="PROSITE" id="PS50404"/>
    </source>
</evidence>
<accession>A0A507C6E4</accession>
<dbReference type="PANTHER" id="PTHR43302">
    <property type="entry name" value="TRANSPORTER ARSB-RELATED"/>
    <property type="match status" value="1"/>
</dbReference>
<dbReference type="AlphaFoldDB" id="A0A507C6E4"/>
<feature type="transmembrane region" description="Helical" evidence="9">
    <location>
        <begin position="80"/>
        <end position="106"/>
    </location>
</feature>
<dbReference type="Pfam" id="PF02040">
    <property type="entry name" value="ArsB"/>
    <property type="match status" value="1"/>
</dbReference>
<dbReference type="PROSITE" id="PS50405">
    <property type="entry name" value="GST_CTER"/>
    <property type="match status" value="1"/>
</dbReference>
<dbReference type="InterPro" id="IPR036249">
    <property type="entry name" value="Thioredoxin-like_sf"/>
</dbReference>
<dbReference type="Proteomes" id="UP000319731">
    <property type="component" value="Unassembled WGS sequence"/>
</dbReference>
<dbReference type="SUPFAM" id="SSF52833">
    <property type="entry name" value="Thioredoxin-like"/>
    <property type="match status" value="1"/>
</dbReference>
<evidence type="ECO:0000256" key="7">
    <source>
        <dbReference type="ARBA" id="ARBA00023136"/>
    </source>
</evidence>
<dbReference type="OrthoDB" id="442352at2759"/>
<evidence type="ECO:0008006" key="14">
    <source>
        <dbReference type="Google" id="ProtNLM"/>
    </source>
</evidence>
<dbReference type="InterPro" id="IPR004680">
    <property type="entry name" value="Cit_transptr-like_dom"/>
</dbReference>
<dbReference type="SUPFAM" id="SSF47616">
    <property type="entry name" value="GST C-terminal domain-like"/>
    <property type="match status" value="1"/>
</dbReference>
<sequence>MADDDGLSARSYVSLISFFVCIYFCVAPLDIRLPKWCPLQTLRIDLGSAPVICVLFELATTVMSPDVVRLGILGSNGIQPWAIVVLFFSLAYVSISIDLTGLFSFIAFQVTKRGKGNGRKLYDYLFMLSVLLTIFTSNDVVVLTVTPILCYLGIASHIDVSAFTLSSFIVCNIASMMLYIGNPTNVVVAQASNINFIQFTAVMGIPTIVGIITAYFATKLLISHLIPRNIQPPPSEAEHTYALKDRNGAIFGVGVLLSCLVCLMVVPLFTDVGVWLLTAPFGLLMLVKDVFTDLKRTRSSESERNSLSMKEMSDVKSHDRNNSSVHRNSLPYIQESNTVDAAAPAMLQVLHDSGHINNSQHHELTALANEETESAPPDGTMLEQDIAATNINNNGKPPKSPQTLSPPSIKHSEANQTEPPRTSITKPNYLLKRLPITYTAISRCPWRIGPFALGMFVLVESLNALNWTAVLAIGIARICQTVPAAIFAIGFLSALACSLLNNLPMTILAVRILQHPNFSAGVGGDAAHQQQIYQAALWGLVVGSNIGADLTFVASLAGLMWSELLKMHPGMEMKQWRFAKLCVGVMVVSLTASLTPTSPYGNKVKIVLAEKGLPFTVKPTLPFGLTVSPKQEVPYIEDGPVLLTDSRIICEYLDEKYTQHKMMPSDPLEKAKLRAIIDVVDSQLEGINWGLGEILFWHRAGTEGQLRETLLANAKTSTDNYMIWLSTQLGDKQWFGGSMFSLADAAVVSHMIGTDRMGFGPAASTPIGKWWERAKQRKAVAAILAEKEAVATDGGKARREMLYEKKAFRRQYRDHRLEFMIRSGGISVVEAGIKADNIRFTEPEKFAKASKL</sequence>
<feature type="transmembrane region" description="Helical" evidence="9">
    <location>
        <begin position="160"/>
        <end position="181"/>
    </location>
</feature>
<dbReference type="Pfam" id="PF13417">
    <property type="entry name" value="GST_N_3"/>
    <property type="match status" value="1"/>
</dbReference>
<dbReference type="Pfam" id="PF03600">
    <property type="entry name" value="CitMHS"/>
    <property type="match status" value="1"/>
</dbReference>
<feature type="transmembrane region" description="Helical" evidence="9">
    <location>
        <begin position="126"/>
        <end position="153"/>
    </location>
</feature>
<feature type="compositionally biased region" description="Basic and acidic residues" evidence="8">
    <location>
        <begin position="311"/>
        <end position="321"/>
    </location>
</feature>
<keyword evidence="6 9" id="KW-1133">Transmembrane helix</keyword>
<dbReference type="GeneID" id="42002397"/>
<dbReference type="STRING" id="1806994.A0A507C6E4"/>
<feature type="transmembrane region" description="Helical" evidence="9">
    <location>
        <begin position="248"/>
        <end position="266"/>
    </location>
</feature>
<name>A0A507C6E4_9FUNG</name>
<dbReference type="InterPro" id="IPR040079">
    <property type="entry name" value="Glutathione_S-Trfase"/>
</dbReference>